<proteinExistence type="predicted"/>
<organism evidence="1 2">
    <name type="scientific">Clunio marinus</name>
    <dbReference type="NCBI Taxonomy" id="568069"/>
    <lineage>
        <taxon>Eukaryota</taxon>
        <taxon>Metazoa</taxon>
        <taxon>Ecdysozoa</taxon>
        <taxon>Arthropoda</taxon>
        <taxon>Hexapoda</taxon>
        <taxon>Insecta</taxon>
        <taxon>Pterygota</taxon>
        <taxon>Neoptera</taxon>
        <taxon>Endopterygota</taxon>
        <taxon>Diptera</taxon>
        <taxon>Nematocera</taxon>
        <taxon>Chironomoidea</taxon>
        <taxon>Chironomidae</taxon>
        <taxon>Clunio</taxon>
    </lineage>
</organism>
<sequence length="216" mass="25144">MGSYNEDINKMSKFTQLNFNLKSKKSVRVKVFVGGMRDERELKLSYDNGFITCTEIISTHFFFFFEVTVKCGLSVLDNEMCISWGNGHFMYHRGWKRIYGSMNDNSLRLRFAHIAVSKLLSTLMLTYERPLRSHINGIFWSQTENGDNIFTLQVLSLNKISKAEEKAESRKQCSQYLRNPTDLYSLISEITKSPKTLHRTLSTLVLFNDFEQCENL</sequence>
<dbReference type="Proteomes" id="UP000183832">
    <property type="component" value="Unassembled WGS sequence"/>
</dbReference>
<dbReference type="AlphaFoldDB" id="A0A1J1HTA7"/>
<gene>
    <name evidence="1" type="ORF">CLUMA_CG003174</name>
</gene>
<protein>
    <submittedName>
        <fullName evidence="1">CLUMA_CG003174, isoform A</fullName>
    </submittedName>
</protein>
<name>A0A1J1HTA7_9DIPT</name>
<dbReference type="EMBL" id="CVRI01000012">
    <property type="protein sequence ID" value="CRK89425.1"/>
    <property type="molecule type" value="Genomic_DNA"/>
</dbReference>
<evidence type="ECO:0000313" key="2">
    <source>
        <dbReference type="Proteomes" id="UP000183832"/>
    </source>
</evidence>
<reference evidence="1 2" key="1">
    <citation type="submission" date="2015-04" db="EMBL/GenBank/DDBJ databases">
        <authorList>
            <person name="Syromyatnikov M.Y."/>
            <person name="Popov V.N."/>
        </authorList>
    </citation>
    <scope>NUCLEOTIDE SEQUENCE [LARGE SCALE GENOMIC DNA]</scope>
</reference>
<accession>A0A1J1HTA7</accession>
<evidence type="ECO:0000313" key="1">
    <source>
        <dbReference type="EMBL" id="CRK89425.1"/>
    </source>
</evidence>
<keyword evidence="2" id="KW-1185">Reference proteome</keyword>